<dbReference type="Proteomes" id="UP000326994">
    <property type="component" value="Unassembled WGS sequence"/>
</dbReference>
<evidence type="ECO:0000313" key="2">
    <source>
        <dbReference type="EMBL" id="GEQ85421.1"/>
    </source>
</evidence>
<evidence type="ECO:0000313" key="3">
    <source>
        <dbReference type="Proteomes" id="UP000326994"/>
    </source>
</evidence>
<reference evidence="2 3" key="1">
    <citation type="submission" date="2019-08" db="EMBL/GenBank/DDBJ databases">
        <title>Ulvibacter marinistellae sp. nov., isolated from a starfish, Patiria pectinifera.</title>
        <authorList>
            <person name="Kawano K."/>
            <person name="Ushijima N."/>
            <person name="Kihara M."/>
            <person name="Itoh H."/>
        </authorList>
    </citation>
    <scope>NUCLEOTIDE SEQUENCE [LARGE SCALE GENOMIC DNA]</scope>
    <source>
        <strain evidence="2 3">KK4</strain>
    </source>
</reference>
<dbReference type="AlphaFoldDB" id="A0A5J4G062"/>
<gene>
    <name evidence="2" type="ORF">ULMS_09290</name>
</gene>
<feature type="transmembrane region" description="Helical" evidence="1">
    <location>
        <begin position="98"/>
        <end position="131"/>
    </location>
</feature>
<organism evidence="2 3">
    <name type="scientific">Patiriisocius marinistellae</name>
    <dbReference type="NCBI Taxonomy" id="2494560"/>
    <lineage>
        <taxon>Bacteria</taxon>
        <taxon>Pseudomonadati</taxon>
        <taxon>Bacteroidota</taxon>
        <taxon>Flavobacteriia</taxon>
        <taxon>Flavobacteriales</taxon>
        <taxon>Flavobacteriaceae</taxon>
        <taxon>Patiriisocius</taxon>
    </lineage>
</organism>
<keyword evidence="3" id="KW-1185">Reference proteome</keyword>
<accession>A0A5J4G062</accession>
<proteinExistence type="predicted"/>
<name>A0A5J4G062_9FLAO</name>
<protein>
    <submittedName>
        <fullName evidence="2">Uncharacterized protein</fullName>
    </submittedName>
</protein>
<dbReference type="EMBL" id="BKCF01000001">
    <property type="protein sequence ID" value="GEQ85421.1"/>
    <property type="molecule type" value="Genomic_DNA"/>
</dbReference>
<keyword evidence="1" id="KW-0812">Transmembrane</keyword>
<dbReference type="RefSeq" id="WP_235906050.1">
    <property type="nucleotide sequence ID" value="NZ_BKCF01000001.1"/>
</dbReference>
<feature type="transmembrane region" description="Helical" evidence="1">
    <location>
        <begin position="143"/>
        <end position="162"/>
    </location>
</feature>
<feature type="transmembrane region" description="Helical" evidence="1">
    <location>
        <begin position="44"/>
        <end position="63"/>
    </location>
</feature>
<feature type="transmembrane region" description="Helical" evidence="1">
    <location>
        <begin position="69"/>
        <end position="86"/>
    </location>
</feature>
<keyword evidence="1" id="KW-1133">Transmembrane helix</keyword>
<comment type="caution">
    <text evidence="2">The sequence shown here is derived from an EMBL/GenBank/DDBJ whole genome shotgun (WGS) entry which is preliminary data.</text>
</comment>
<keyword evidence="1" id="KW-0472">Membrane</keyword>
<evidence type="ECO:0000256" key="1">
    <source>
        <dbReference type="SAM" id="Phobius"/>
    </source>
</evidence>
<feature type="transmembrane region" description="Helical" evidence="1">
    <location>
        <begin position="12"/>
        <end position="32"/>
    </location>
</feature>
<sequence length="163" mass="17713">MTVKETYQFNKFATTLSLISIILTLVFGYHYLDLHHKKYSYQKISVVLWVTLGALICYVLSIYFKLGSVISAGITGTLASFIPLFNKESVYLKKLPNALYCGAFVGMSSTIIAPSIVFIIAAGCIAGGVYMFSKSLFVGMGGKLGTIAFAGVVTVVLLNWLLL</sequence>